<evidence type="ECO:0000313" key="3">
    <source>
        <dbReference type="Proteomes" id="UP000481861"/>
    </source>
</evidence>
<dbReference type="EMBL" id="JAADJZ010000021">
    <property type="protein sequence ID" value="KAF2867927.1"/>
    <property type="molecule type" value="Genomic_DNA"/>
</dbReference>
<feature type="domain" description="Chromo" evidence="1">
    <location>
        <begin position="279"/>
        <end position="339"/>
    </location>
</feature>
<keyword evidence="3" id="KW-1185">Reference proteome</keyword>
<proteinExistence type="predicted"/>
<dbReference type="InterPro" id="IPR000953">
    <property type="entry name" value="Chromo/chromo_shadow_dom"/>
</dbReference>
<evidence type="ECO:0000259" key="1">
    <source>
        <dbReference type="PROSITE" id="PS50013"/>
    </source>
</evidence>
<sequence length="339" mass="39622">MPPKRKATAPAEPDCPHTITRVRNKKALPTNAEQDECPICLVEWFGKDADGKTVRPIVMHCEARHVICKDCFNTHRASHIACPFRCPELPLNITGCEKCGEWSTAHIAAQQPAMPDKRVISLRKDMAAELADELTELKDDSGFFKMSVALKRELVRYWRTVLEDHDAQYHRWHDLALMLDPLRGSDVDQAAALEKYATLAKPMRNPRARGYLPKNPDIAKSFPSGKEPWITTMLRTMCKRWSDQFSVLVRHDLHGEISERAYRNLELFMDDDEVWNDDWPVKQIVEHYVRPDGGWEYKVHWLGFDNPWWHQWTQREEMKRSEVWKNYHREKGLAIPEDK</sequence>
<comment type="caution">
    <text evidence="2">The sequence shown here is derived from an EMBL/GenBank/DDBJ whole genome shotgun (WGS) entry which is preliminary data.</text>
</comment>
<organism evidence="2 3">
    <name type="scientific">Massariosphaeria phaeospora</name>
    <dbReference type="NCBI Taxonomy" id="100035"/>
    <lineage>
        <taxon>Eukaryota</taxon>
        <taxon>Fungi</taxon>
        <taxon>Dikarya</taxon>
        <taxon>Ascomycota</taxon>
        <taxon>Pezizomycotina</taxon>
        <taxon>Dothideomycetes</taxon>
        <taxon>Pleosporomycetidae</taxon>
        <taxon>Pleosporales</taxon>
        <taxon>Pleosporales incertae sedis</taxon>
        <taxon>Massariosphaeria</taxon>
    </lineage>
</organism>
<gene>
    <name evidence="2" type="ORF">BDV95DRAFT_610363</name>
</gene>
<dbReference type="OrthoDB" id="10551630at2759"/>
<dbReference type="Gene3D" id="2.40.50.40">
    <property type="match status" value="1"/>
</dbReference>
<reference evidence="2 3" key="1">
    <citation type="submission" date="2020-01" db="EMBL/GenBank/DDBJ databases">
        <authorList>
            <consortium name="DOE Joint Genome Institute"/>
            <person name="Haridas S."/>
            <person name="Albert R."/>
            <person name="Binder M."/>
            <person name="Bloem J."/>
            <person name="Labutti K."/>
            <person name="Salamov A."/>
            <person name="Andreopoulos B."/>
            <person name="Baker S.E."/>
            <person name="Barry K."/>
            <person name="Bills G."/>
            <person name="Bluhm B.H."/>
            <person name="Cannon C."/>
            <person name="Castanera R."/>
            <person name="Culley D.E."/>
            <person name="Daum C."/>
            <person name="Ezra D."/>
            <person name="Gonzalez J.B."/>
            <person name="Henrissat B."/>
            <person name="Kuo A."/>
            <person name="Liang C."/>
            <person name="Lipzen A."/>
            <person name="Lutzoni F."/>
            <person name="Magnuson J."/>
            <person name="Mondo S."/>
            <person name="Nolan M."/>
            <person name="Ohm R."/>
            <person name="Pangilinan J."/>
            <person name="Park H.-J.H."/>
            <person name="Ramirez L."/>
            <person name="Alfaro M."/>
            <person name="Sun H."/>
            <person name="Tritt A."/>
            <person name="Yoshinaga Y."/>
            <person name="Zwiers L.-H.L."/>
            <person name="Turgeon B.G."/>
            <person name="Goodwin S.B."/>
            <person name="Spatafora J.W."/>
            <person name="Crous P.W."/>
            <person name="Grigoriev I.V."/>
        </authorList>
    </citation>
    <scope>NUCLEOTIDE SEQUENCE [LARGE SCALE GENOMIC DNA]</scope>
    <source>
        <strain evidence="2 3">CBS 611.86</strain>
    </source>
</reference>
<dbReference type="Proteomes" id="UP000481861">
    <property type="component" value="Unassembled WGS sequence"/>
</dbReference>
<protein>
    <recommendedName>
        <fullName evidence="1">Chromo domain-containing protein</fullName>
    </recommendedName>
</protein>
<accession>A0A7C8I9R3</accession>
<name>A0A7C8I9R3_9PLEO</name>
<dbReference type="AlphaFoldDB" id="A0A7C8I9R3"/>
<dbReference type="PROSITE" id="PS50013">
    <property type="entry name" value="CHROMO_2"/>
    <property type="match status" value="1"/>
</dbReference>
<evidence type="ECO:0000313" key="2">
    <source>
        <dbReference type="EMBL" id="KAF2867927.1"/>
    </source>
</evidence>